<dbReference type="GO" id="GO:0008998">
    <property type="term" value="F:ribonucleoside-triphosphate reductase (thioredoxin) activity"/>
    <property type="evidence" value="ECO:0007669"/>
    <property type="project" value="InterPro"/>
</dbReference>
<dbReference type="Gene3D" id="3.20.70.20">
    <property type="match status" value="1"/>
</dbReference>
<name>A0A645H0S8_9ZZZZ</name>
<gene>
    <name evidence="1" type="ORF">SDC9_179387</name>
</gene>
<proteinExistence type="predicted"/>
<organism evidence="1">
    <name type="scientific">bioreactor metagenome</name>
    <dbReference type="NCBI Taxonomy" id="1076179"/>
    <lineage>
        <taxon>unclassified sequences</taxon>
        <taxon>metagenomes</taxon>
        <taxon>ecological metagenomes</taxon>
    </lineage>
</organism>
<accession>A0A645H0S8</accession>
<dbReference type="InterPro" id="IPR012833">
    <property type="entry name" value="NrdD"/>
</dbReference>
<dbReference type="PANTHER" id="PTHR21075">
    <property type="entry name" value="ANAEROBIC RIBONUCLEOSIDE-TRIPHOSPHATE REDUCTASE"/>
    <property type="match status" value="1"/>
</dbReference>
<reference evidence="1" key="1">
    <citation type="submission" date="2019-08" db="EMBL/GenBank/DDBJ databases">
        <authorList>
            <person name="Kucharzyk K."/>
            <person name="Murdoch R.W."/>
            <person name="Higgins S."/>
            <person name="Loffler F."/>
        </authorList>
    </citation>
    <scope>NUCLEOTIDE SEQUENCE</scope>
</reference>
<dbReference type="Pfam" id="PF13597">
    <property type="entry name" value="NRDD"/>
    <property type="match status" value="1"/>
</dbReference>
<comment type="caution">
    <text evidence="1">The sequence shown here is derived from an EMBL/GenBank/DDBJ whole genome shotgun (WGS) entry which is preliminary data.</text>
</comment>
<dbReference type="GO" id="GO:0004748">
    <property type="term" value="F:ribonucleoside-diphosphate reductase activity, thioredoxin disulfide as acceptor"/>
    <property type="evidence" value="ECO:0007669"/>
    <property type="project" value="TreeGrafter"/>
</dbReference>
<evidence type="ECO:0000313" key="1">
    <source>
        <dbReference type="EMBL" id="MPN31912.1"/>
    </source>
</evidence>
<dbReference type="GO" id="GO:0009265">
    <property type="term" value="P:2'-deoxyribonucleotide biosynthetic process"/>
    <property type="evidence" value="ECO:0007669"/>
    <property type="project" value="TreeGrafter"/>
</dbReference>
<dbReference type="AlphaFoldDB" id="A0A645H0S8"/>
<dbReference type="PANTHER" id="PTHR21075:SF0">
    <property type="entry name" value="ANAEROBIC RIBONUCLEOSIDE-TRIPHOSPHATE REDUCTASE"/>
    <property type="match status" value="1"/>
</dbReference>
<sequence>MKEAGIGYGSINHPVDRDPVCGYNGIIGEECPNCHRHEGDGNPDFERIRRITGYLVGTIDRWNNAKRAEEKARVKHGVSANQ</sequence>
<dbReference type="EMBL" id="VSSQ01083654">
    <property type="protein sequence ID" value="MPN31912.1"/>
    <property type="molecule type" value="Genomic_DNA"/>
</dbReference>
<dbReference type="SUPFAM" id="SSF51998">
    <property type="entry name" value="PFL-like glycyl radical enzymes"/>
    <property type="match status" value="1"/>
</dbReference>
<protein>
    <submittedName>
        <fullName evidence="1">Uncharacterized protein</fullName>
    </submittedName>
</protein>
<dbReference type="GO" id="GO:0031250">
    <property type="term" value="C:anaerobic ribonucleoside-triphosphate reductase complex"/>
    <property type="evidence" value="ECO:0007669"/>
    <property type="project" value="TreeGrafter"/>
</dbReference>
<dbReference type="GO" id="GO:0006260">
    <property type="term" value="P:DNA replication"/>
    <property type="evidence" value="ECO:0007669"/>
    <property type="project" value="InterPro"/>
</dbReference>